<name>A0ABU0FNC8_9HYPH</name>
<gene>
    <name evidence="3" type="ORF">J3R73_005909</name>
</gene>
<dbReference type="InterPro" id="IPR011008">
    <property type="entry name" value="Dimeric_a/b-barrel"/>
</dbReference>
<feature type="signal peptide" evidence="1">
    <location>
        <begin position="1"/>
        <end position="27"/>
    </location>
</feature>
<dbReference type="SUPFAM" id="SSF54909">
    <property type="entry name" value="Dimeric alpha+beta barrel"/>
    <property type="match status" value="1"/>
</dbReference>
<dbReference type="EMBL" id="JAUSVK010000001">
    <property type="protein sequence ID" value="MDQ0396117.1"/>
    <property type="molecule type" value="Genomic_DNA"/>
</dbReference>
<dbReference type="Pfam" id="PF03992">
    <property type="entry name" value="ABM"/>
    <property type="match status" value="1"/>
</dbReference>
<keyword evidence="1" id="KW-0732">Signal</keyword>
<feature type="domain" description="ABM" evidence="2">
    <location>
        <begin position="68"/>
        <end position="113"/>
    </location>
</feature>
<evidence type="ECO:0000313" key="3">
    <source>
        <dbReference type="EMBL" id="MDQ0396117.1"/>
    </source>
</evidence>
<dbReference type="InterPro" id="IPR007138">
    <property type="entry name" value="ABM_dom"/>
</dbReference>
<keyword evidence="3" id="KW-0560">Oxidoreductase</keyword>
<protein>
    <submittedName>
        <fullName evidence="3">Quinol monooxygenase YgiN</fullName>
    </submittedName>
</protein>
<sequence length="132" mass="14091">MKTIIAHVGAAMLAAAGVLVLAGSANAADPVGPVTLVSHVDVIPDAYVAQSEEKSWGFLRTEMAATKSDKDLVSYIVLRQTDGPNHFTIVETWGSYAALAAHQGSAHTVKFRADIQPYLGSPFDARLHQNFE</sequence>
<dbReference type="Proteomes" id="UP001237448">
    <property type="component" value="Unassembled WGS sequence"/>
</dbReference>
<dbReference type="RefSeq" id="WP_307435898.1">
    <property type="nucleotide sequence ID" value="NZ_JAUSVK010000001.1"/>
</dbReference>
<accession>A0ABU0FNC8</accession>
<keyword evidence="3" id="KW-0503">Monooxygenase</keyword>
<reference evidence="3 4" key="1">
    <citation type="submission" date="2023-07" db="EMBL/GenBank/DDBJ databases">
        <title>Genomic Encyclopedia of Type Strains, Phase IV (KMG-IV): sequencing the most valuable type-strain genomes for metagenomic binning, comparative biology and taxonomic classification.</title>
        <authorList>
            <person name="Goeker M."/>
        </authorList>
    </citation>
    <scope>NUCLEOTIDE SEQUENCE [LARGE SCALE GENOMIC DNA]</scope>
    <source>
        <strain evidence="3 4">DSM 5896</strain>
    </source>
</reference>
<dbReference type="Gene3D" id="3.30.70.100">
    <property type="match status" value="1"/>
</dbReference>
<evidence type="ECO:0000259" key="2">
    <source>
        <dbReference type="Pfam" id="PF03992"/>
    </source>
</evidence>
<evidence type="ECO:0000256" key="1">
    <source>
        <dbReference type="SAM" id="SignalP"/>
    </source>
</evidence>
<comment type="caution">
    <text evidence="3">The sequence shown here is derived from an EMBL/GenBank/DDBJ whole genome shotgun (WGS) entry which is preliminary data.</text>
</comment>
<evidence type="ECO:0000313" key="4">
    <source>
        <dbReference type="Proteomes" id="UP001237448"/>
    </source>
</evidence>
<proteinExistence type="predicted"/>
<keyword evidence="4" id="KW-1185">Reference proteome</keyword>
<dbReference type="GO" id="GO:0004497">
    <property type="term" value="F:monooxygenase activity"/>
    <property type="evidence" value="ECO:0007669"/>
    <property type="project" value="UniProtKB-KW"/>
</dbReference>
<organism evidence="3 4">
    <name type="scientific">Labrys monachus</name>
    <dbReference type="NCBI Taxonomy" id="217067"/>
    <lineage>
        <taxon>Bacteria</taxon>
        <taxon>Pseudomonadati</taxon>
        <taxon>Pseudomonadota</taxon>
        <taxon>Alphaproteobacteria</taxon>
        <taxon>Hyphomicrobiales</taxon>
        <taxon>Xanthobacteraceae</taxon>
        <taxon>Labrys</taxon>
    </lineage>
</organism>
<feature type="chain" id="PRO_5047532637" evidence="1">
    <location>
        <begin position="28"/>
        <end position="132"/>
    </location>
</feature>